<feature type="binding site" evidence="17">
    <location>
        <position position="378"/>
    </location>
    <ligand>
        <name>UDP-N-acetyl-alpha-D-glucosamine</name>
        <dbReference type="ChEBI" id="CHEBI:57705"/>
    </ligand>
</feature>
<accession>A0A2T4ULQ5</accession>
<dbReference type="CDD" id="cd02540">
    <property type="entry name" value="GT2_GlmU_N_bac"/>
    <property type="match status" value="1"/>
</dbReference>
<sequence>MSAPVVVVMAAGKGTRMRSKTPKVLHDLCGRPMVSWPIAAALQAGAARVVVVDGPDRRLADHLPPGVQHAVQEVADGTGGAVLAAADHLDPDAPVVVLSGDVPLVRPEVVAELVAAHAAAGAAATMATTVLPDATGYGRVVRDADGRFERVVETKTAGDALPEHLAIREINTGIFVFSGAALLDALPRIGTDNAQGEKYLPEALPLIAAAGGTVLAHVVEDHDVVLGVNDLVDLDRVRTIAQRRILEDLMRSGVTIVDPGSTVVDVGVTLGRDTRVEPSCVLRGATSAGEDCVIGPATTLVDVTLGDGARVVHSYATDCTVHDGVSVGPFGYLRPGTVLRENSKVGTFVEIKNSDIGPGAKVPHLSYIGDADVGEASNLGAGTITANYDGTSKHRTTIGKRVKGSVDTSFVAPVTVGDDAWTAAGSVITKDIPPGALGVARARQTNIDGFSQRQDEGA</sequence>
<dbReference type="NCBIfam" id="TIGR01173">
    <property type="entry name" value="glmU"/>
    <property type="match status" value="1"/>
</dbReference>
<dbReference type="UniPathway" id="UPA00113">
    <property type="reaction ID" value="UER00532"/>
</dbReference>
<dbReference type="InterPro" id="IPR038009">
    <property type="entry name" value="GlmU_C_LbH"/>
</dbReference>
<keyword evidence="20" id="KW-1185">Reference proteome</keyword>
<feature type="binding site" evidence="17">
    <location>
        <position position="381"/>
    </location>
    <ligand>
        <name>acetyl-CoA</name>
        <dbReference type="ChEBI" id="CHEBI:57288"/>
    </ligand>
</feature>
<evidence type="ECO:0000256" key="7">
    <source>
        <dbReference type="ARBA" id="ARBA00022737"/>
    </source>
</evidence>
<dbReference type="PANTHER" id="PTHR43584">
    <property type="entry name" value="NUCLEOTIDYL TRANSFERASE"/>
    <property type="match status" value="1"/>
</dbReference>
<feature type="binding site" evidence="17">
    <location>
        <position position="424"/>
    </location>
    <ligand>
        <name>acetyl-CoA</name>
        <dbReference type="ChEBI" id="CHEBI:57288"/>
    </ligand>
</feature>
<evidence type="ECO:0000256" key="6">
    <source>
        <dbReference type="ARBA" id="ARBA00022723"/>
    </source>
</evidence>
<dbReference type="GO" id="GO:0016020">
    <property type="term" value="C:membrane"/>
    <property type="evidence" value="ECO:0007669"/>
    <property type="project" value="GOC"/>
</dbReference>
<keyword evidence="9 17" id="KW-0133">Cell shape</keyword>
<evidence type="ECO:0000313" key="20">
    <source>
        <dbReference type="Proteomes" id="UP000240739"/>
    </source>
</evidence>
<comment type="catalytic activity">
    <reaction evidence="14 17">
        <text>alpha-D-glucosamine 1-phosphate + acetyl-CoA = N-acetyl-alpha-D-glucosamine 1-phosphate + CoA + H(+)</text>
        <dbReference type="Rhea" id="RHEA:13725"/>
        <dbReference type="ChEBI" id="CHEBI:15378"/>
        <dbReference type="ChEBI" id="CHEBI:57287"/>
        <dbReference type="ChEBI" id="CHEBI:57288"/>
        <dbReference type="ChEBI" id="CHEBI:57776"/>
        <dbReference type="ChEBI" id="CHEBI:58516"/>
        <dbReference type="EC" id="2.3.1.157"/>
    </reaction>
</comment>
<comment type="catalytic activity">
    <reaction evidence="15 17">
        <text>N-acetyl-alpha-D-glucosamine 1-phosphate + UTP + H(+) = UDP-N-acetyl-alpha-D-glucosamine + diphosphate</text>
        <dbReference type="Rhea" id="RHEA:13509"/>
        <dbReference type="ChEBI" id="CHEBI:15378"/>
        <dbReference type="ChEBI" id="CHEBI:33019"/>
        <dbReference type="ChEBI" id="CHEBI:46398"/>
        <dbReference type="ChEBI" id="CHEBI:57705"/>
        <dbReference type="ChEBI" id="CHEBI:57776"/>
        <dbReference type="EC" id="2.7.7.23"/>
    </reaction>
</comment>
<feature type="active site" description="Proton acceptor" evidence="17">
    <location>
        <position position="364"/>
    </location>
</feature>
<evidence type="ECO:0000256" key="4">
    <source>
        <dbReference type="ARBA" id="ARBA00022679"/>
    </source>
</evidence>
<evidence type="ECO:0000256" key="11">
    <source>
        <dbReference type="ARBA" id="ARBA00023268"/>
    </source>
</evidence>
<comment type="caution">
    <text evidence="17">Lacks conserved residue(s) required for the propagation of feature annotation.</text>
</comment>
<evidence type="ECO:0000256" key="9">
    <source>
        <dbReference type="ARBA" id="ARBA00022960"/>
    </source>
</evidence>
<dbReference type="AlphaFoldDB" id="A0A2T4ULQ5"/>
<comment type="subcellular location">
    <subcellularLocation>
        <location evidence="17">Cytoplasm</location>
    </subcellularLocation>
</comment>
<dbReference type="OrthoDB" id="9775031at2"/>
<dbReference type="GO" id="GO:0000902">
    <property type="term" value="P:cell morphogenesis"/>
    <property type="evidence" value="ECO:0007669"/>
    <property type="project" value="UniProtKB-UniRule"/>
</dbReference>
<evidence type="ECO:0000256" key="17">
    <source>
        <dbReference type="HAMAP-Rule" id="MF_01631"/>
    </source>
</evidence>
<feature type="binding site" evidence="17">
    <location>
        <position position="229"/>
    </location>
    <ligand>
        <name>Mg(2+)</name>
        <dbReference type="ChEBI" id="CHEBI:18420"/>
    </ligand>
</feature>
<evidence type="ECO:0000259" key="18">
    <source>
        <dbReference type="Pfam" id="PF12804"/>
    </source>
</evidence>
<dbReference type="Pfam" id="PF12804">
    <property type="entry name" value="NTP_transf_3"/>
    <property type="match status" value="1"/>
</dbReference>
<feature type="binding site" evidence="17">
    <location>
        <position position="229"/>
    </location>
    <ligand>
        <name>UDP-N-acetyl-alpha-D-glucosamine</name>
        <dbReference type="ChEBI" id="CHEBI:57705"/>
    </ligand>
</feature>
<feature type="domain" description="MobA-like NTP transferase" evidence="18">
    <location>
        <begin position="6"/>
        <end position="129"/>
    </location>
</feature>
<keyword evidence="10 17" id="KW-0573">Peptidoglycan synthesis</keyword>
<keyword evidence="6 17" id="KW-0479">Metal-binding</keyword>
<comment type="caution">
    <text evidence="19">The sequence shown here is derived from an EMBL/GenBank/DDBJ whole genome shotgun (WGS) entry which is preliminary data.</text>
</comment>
<comment type="function">
    <text evidence="16 17">Catalyzes the last two sequential reactions in the de novo biosynthetic pathway for UDP-N-acetylglucosamine (UDP-GlcNAc). The C-terminal domain catalyzes the transfer of acetyl group from acetyl coenzyme A to glucosamine-1-phosphate (GlcN-1-P) to produce N-acetylglucosamine-1-phosphate (GlcNAc-1-P), which is converted into UDP-GlcNAc by the transfer of uridine 5-monophosphate (from uridine 5-triphosphate), a reaction catalyzed by the N-terminal domain.</text>
</comment>
<evidence type="ECO:0000256" key="1">
    <source>
        <dbReference type="ARBA" id="ARBA00007707"/>
    </source>
</evidence>
<dbReference type="Gene3D" id="2.160.10.10">
    <property type="entry name" value="Hexapeptide repeat proteins"/>
    <property type="match status" value="1"/>
</dbReference>
<feature type="binding site" evidence="17">
    <location>
        <position position="441"/>
    </location>
    <ligand>
        <name>acetyl-CoA</name>
        <dbReference type="ChEBI" id="CHEBI:57288"/>
    </ligand>
</feature>
<feature type="binding site" evidence="17">
    <location>
        <position position="334"/>
    </location>
    <ligand>
        <name>UDP-N-acetyl-alpha-D-glucosamine</name>
        <dbReference type="ChEBI" id="CHEBI:57705"/>
    </ligand>
</feature>
<comment type="pathway">
    <text evidence="17">Nucleotide-sugar biosynthesis; UDP-N-acetyl-alpha-D-glucosamine biosynthesis; UDP-N-acetyl-alpha-D-glucosamine from N-acetyl-alpha-D-glucosamine 1-phosphate: step 1/1.</text>
</comment>
<keyword evidence="8 17" id="KW-0460">Magnesium</keyword>
<dbReference type="InterPro" id="IPR029044">
    <property type="entry name" value="Nucleotide-diphossugar_trans"/>
</dbReference>
<dbReference type="InterPro" id="IPR011004">
    <property type="entry name" value="Trimer_LpxA-like_sf"/>
</dbReference>
<protein>
    <recommendedName>
        <fullName evidence="17">Bifunctional protein GlmU</fullName>
    </recommendedName>
    <domain>
        <recommendedName>
            <fullName evidence="17">UDP-N-acetylglucosamine pyrophosphorylase</fullName>
            <ecNumber evidence="17">2.7.7.23</ecNumber>
        </recommendedName>
        <alternativeName>
            <fullName evidence="17">N-acetylglucosamine-1-phosphate uridyltransferase</fullName>
        </alternativeName>
    </domain>
    <domain>
        <recommendedName>
            <fullName evidence="17">Glucosamine-1-phosphate N-acetyltransferase</fullName>
            <ecNumber evidence="17">2.3.1.157</ecNumber>
        </recommendedName>
    </domain>
</protein>
<dbReference type="GO" id="GO:0019134">
    <property type="term" value="F:glucosamine-1-phosphate N-acetyltransferase activity"/>
    <property type="evidence" value="ECO:0007669"/>
    <property type="project" value="UniProtKB-UniRule"/>
</dbReference>
<comment type="pathway">
    <text evidence="17">Nucleotide-sugar biosynthesis; UDP-N-acetyl-alpha-D-glucosamine biosynthesis; N-acetyl-alpha-D-glucosamine 1-phosphate from alpha-D-glucosamine 6-phosphate (route II): step 2/2.</text>
</comment>
<evidence type="ECO:0000256" key="3">
    <source>
        <dbReference type="ARBA" id="ARBA00022490"/>
    </source>
</evidence>
<feature type="binding site" evidence="17">
    <location>
        <position position="138"/>
    </location>
    <ligand>
        <name>UDP-N-acetyl-alpha-D-glucosamine</name>
        <dbReference type="ChEBI" id="CHEBI:57705"/>
    </ligand>
</feature>
<feature type="binding site" evidence="17">
    <location>
        <position position="72"/>
    </location>
    <ligand>
        <name>UDP-N-acetyl-alpha-D-glucosamine</name>
        <dbReference type="ChEBI" id="CHEBI:57705"/>
    </ligand>
</feature>
<evidence type="ECO:0000256" key="12">
    <source>
        <dbReference type="ARBA" id="ARBA00023315"/>
    </source>
</evidence>
<feature type="binding site" evidence="17">
    <location>
        <position position="171"/>
    </location>
    <ligand>
        <name>UDP-N-acetyl-alpha-D-glucosamine</name>
        <dbReference type="ChEBI" id="CHEBI:57705"/>
    </ligand>
</feature>
<feature type="binding site" evidence="17">
    <location>
        <position position="23"/>
    </location>
    <ligand>
        <name>UDP-N-acetyl-alpha-D-glucosamine</name>
        <dbReference type="ChEBI" id="CHEBI:57705"/>
    </ligand>
</feature>
<dbReference type="SUPFAM" id="SSF53448">
    <property type="entry name" value="Nucleotide-diphospho-sugar transferases"/>
    <property type="match status" value="1"/>
</dbReference>
<dbReference type="GO" id="GO:0009245">
    <property type="term" value="P:lipid A biosynthetic process"/>
    <property type="evidence" value="ECO:0007669"/>
    <property type="project" value="UniProtKB-UniRule"/>
</dbReference>
<dbReference type="EC" id="2.3.1.157" evidence="17"/>
<keyword evidence="3 17" id="KW-0963">Cytoplasm</keyword>
<dbReference type="UniPathway" id="UPA00973"/>
<dbReference type="CDD" id="cd03353">
    <property type="entry name" value="LbH_GlmU_C"/>
    <property type="match status" value="1"/>
</dbReference>
<dbReference type="Proteomes" id="UP000240739">
    <property type="component" value="Unassembled WGS sequence"/>
</dbReference>
<feature type="binding site" evidence="17">
    <location>
        <position position="153"/>
    </location>
    <ligand>
        <name>UDP-N-acetyl-alpha-D-glucosamine</name>
        <dbReference type="ChEBI" id="CHEBI:57705"/>
    </ligand>
</feature>
<feature type="binding site" evidence="17">
    <location>
        <begin position="99"/>
        <end position="101"/>
    </location>
    <ligand>
        <name>UDP-N-acetyl-alpha-D-glucosamine</name>
        <dbReference type="ChEBI" id="CHEBI:57705"/>
    </ligand>
</feature>
<proteinExistence type="inferred from homology"/>
<comment type="pathway">
    <text evidence="17">Bacterial outer membrane biogenesis; LPS lipid A biosynthesis.</text>
</comment>
<evidence type="ECO:0000256" key="13">
    <source>
        <dbReference type="ARBA" id="ARBA00023316"/>
    </source>
</evidence>
<dbReference type="InterPro" id="IPR005882">
    <property type="entry name" value="Bifunctional_GlmU"/>
</dbReference>
<feature type="binding site" evidence="17">
    <location>
        <begin position="387"/>
        <end position="388"/>
    </location>
    <ligand>
        <name>acetyl-CoA</name>
        <dbReference type="ChEBI" id="CHEBI:57288"/>
    </ligand>
</feature>
<reference evidence="19 20" key="1">
    <citation type="submission" date="2018-03" db="EMBL/GenBank/DDBJ databases">
        <title>Aquarubrobacter algicola gen. nov., sp. nov., a novel actinobacterium isolated from shallow eutrophic lake during the end of cyanobacterial harmful algal blooms.</title>
        <authorList>
            <person name="Chun S.J."/>
        </authorList>
    </citation>
    <scope>NUCLEOTIDE SEQUENCE [LARGE SCALE GENOMIC DNA]</scope>
    <source>
        <strain evidence="19 20">Seoho-28</strain>
    </source>
</reference>
<evidence type="ECO:0000256" key="8">
    <source>
        <dbReference type="ARBA" id="ARBA00022842"/>
    </source>
</evidence>
<evidence type="ECO:0000256" key="2">
    <source>
        <dbReference type="ARBA" id="ARBA00007947"/>
    </source>
</evidence>
<dbReference type="GO" id="GO:0009252">
    <property type="term" value="P:peptidoglycan biosynthetic process"/>
    <property type="evidence" value="ECO:0007669"/>
    <property type="project" value="UniProtKB-UniRule"/>
</dbReference>
<dbReference type="GO" id="GO:0005737">
    <property type="term" value="C:cytoplasm"/>
    <property type="evidence" value="ECO:0007669"/>
    <property type="project" value="UniProtKB-SubCell"/>
</dbReference>
<comment type="cofactor">
    <cofactor evidence="17">
        <name>Mg(2+)</name>
        <dbReference type="ChEBI" id="CHEBI:18420"/>
    </cofactor>
    <text evidence="17">Binds 1 Mg(2+) ion per subunit.</text>
</comment>
<evidence type="ECO:0000256" key="16">
    <source>
        <dbReference type="ARBA" id="ARBA00049628"/>
    </source>
</evidence>
<dbReference type="GO" id="GO:0006048">
    <property type="term" value="P:UDP-N-acetylglucosamine biosynthetic process"/>
    <property type="evidence" value="ECO:0007669"/>
    <property type="project" value="UniProtKB-UniPathway"/>
</dbReference>
<keyword evidence="7 17" id="KW-0677">Repeat</keyword>
<dbReference type="GO" id="GO:0003977">
    <property type="term" value="F:UDP-N-acetylglucosamine diphosphorylase activity"/>
    <property type="evidence" value="ECO:0007669"/>
    <property type="project" value="UniProtKB-UniRule"/>
</dbReference>
<dbReference type="EMBL" id="PYYB01000001">
    <property type="protein sequence ID" value="PTL60193.1"/>
    <property type="molecule type" value="Genomic_DNA"/>
</dbReference>
<dbReference type="RefSeq" id="WP_107568838.1">
    <property type="nucleotide sequence ID" value="NZ_PYYB01000001.1"/>
</dbReference>
<evidence type="ECO:0000256" key="10">
    <source>
        <dbReference type="ARBA" id="ARBA00022984"/>
    </source>
</evidence>
<keyword evidence="4 17" id="KW-0808">Transferase</keyword>
<dbReference type="GO" id="GO:0071555">
    <property type="term" value="P:cell wall organization"/>
    <property type="evidence" value="ECO:0007669"/>
    <property type="project" value="UniProtKB-KW"/>
</dbReference>
<organism evidence="19 20">
    <name type="scientific">Paraconexibacter algicola</name>
    <dbReference type="NCBI Taxonomy" id="2133960"/>
    <lineage>
        <taxon>Bacteria</taxon>
        <taxon>Bacillati</taxon>
        <taxon>Actinomycetota</taxon>
        <taxon>Thermoleophilia</taxon>
        <taxon>Solirubrobacterales</taxon>
        <taxon>Paraconexibacteraceae</taxon>
        <taxon>Paraconexibacter</taxon>
    </lineage>
</organism>
<keyword evidence="11 17" id="KW-0511">Multifunctional enzyme</keyword>
<dbReference type="InterPro" id="IPR050065">
    <property type="entry name" value="GlmU-like"/>
</dbReference>
<feature type="binding site" evidence="17">
    <location>
        <begin position="77"/>
        <end position="78"/>
    </location>
    <ligand>
        <name>UDP-N-acetyl-alpha-D-glucosamine</name>
        <dbReference type="ChEBI" id="CHEBI:57705"/>
    </ligand>
</feature>
<dbReference type="SUPFAM" id="SSF51161">
    <property type="entry name" value="Trimeric LpxA-like enzymes"/>
    <property type="match status" value="1"/>
</dbReference>
<keyword evidence="5 17" id="KW-0548">Nucleotidyltransferase</keyword>
<dbReference type="GO" id="GO:0008360">
    <property type="term" value="P:regulation of cell shape"/>
    <property type="evidence" value="ECO:0007669"/>
    <property type="project" value="UniProtKB-KW"/>
</dbReference>
<evidence type="ECO:0000256" key="14">
    <source>
        <dbReference type="ARBA" id="ARBA00048247"/>
    </source>
</evidence>
<keyword evidence="13 17" id="KW-0961">Cell wall biogenesis/degradation</keyword>
<evidence type="ECO:0000256" key="5">
    <source>
        <dbReference type="ARBA" id="ARBA00022695"/>
    </source>
</evidence>
<evidence type="ECO:0000313" key="19">
    <source>
        <dbReference type="EMBL" id="PTL60193.1"/>
    </source>
</evidence>
<feature type="region of interest" description="Linker" evidence="17">
    <location>
        <begin position="232"/>
        <end position="252"/>
    </location>
</feature>
<evidence type="ECO:0000256" key="15">
    <source>
        <dbReference type="ARBA" id="ARBA00048493"/>
    </source>
</evidence>
<dbReference type="HAMAP" id="MF_01631">
    <property type="entry name" value="GlmU"/>
    <property type="match status" value="1"/>
</dbReference>
<feature type="binding site" evidence="17">
    <location>
        <position position="101"/>
    </location>
    <ligand>
        <name>Mg(2+)</name>
        <dbReference type="ChEBI" id="CHEBI:18420"/>
    </ligand>
</feature>
<feature type="region of interest" description="N-acetyltransferase" evidence="17">
    <location>
        <begin position="253"/>
        <end position="458"/>
    </location>
</feature>
<comment type="similarity">
    <text evidence="2 17">In the N-terminal section; belongs to the N-acetylglucosamine-1-phosphate uridyltransferase family.</text>
</comment>
<feature type="binding site" evidence="17">
    <location>
        <position position="367"/>
    </location>
    <ligand>
        <name>UDP-N-acetyl-alpha-D-glucosamine</name>
        <dbReference type="ChEBI" id="CHEBI:57705"/>
    </ligand>
</feature>
<dbReference type="InterPro" id="IPR025877">
    <property type="entry name" value="MobA-like_NTP_Trfase"/>
</dbReference>
<comment type="similarity">
    <text evidence="1 17">In the C-terminal section; belongs to the transferase hexapeptide repeat family.</text>
</comment>
<feature type="region of interest" description="Pyrophosphorylase" evidence="17">
    <location>
        <begin position="1"/>
        <end position="231"/>
    </location>
</feature>
<name>A0A2T4ULQ5_9ACTN</name>
<dbReference type="PANTHER" id="PTHR43584:SF3">
    <property type="entry name" value="BIFUNCTIONAL PROTEIN GLMU"/>
    <property type="match status" value="1"/>
</dbReference>
<comment type="subunit">
    <text evidence="17">Homotrimer.</text>
</comment>
<dbReference type="EC" id="2.7.7.23" evidence="17"/>
<dbReference type="Gene3D" id="3.90.550.10">
    <property type="entry name" value="Spore Coat Polysaccharide Biosynthesis Protein SpsA, Chain A"/>
    <property type="match status" value="1"/>
</dbReference>
<feature type="binding site" evidence="17">
    <location>
        <position position="352"/>
    </location>
    <ligand>
        <name>UDP-N-acetyl-alpha-D-glucosamine</name>
        <dbReference type="ChEBI" id="CHEBI:57705"/>
    </ligand>
</feature>
<keyword evidence="12 17" id="KW-0012">Acyltransferase</keyword>
<gene>
    <name evidence="17 19" type="primary">glmU</name>
    <name evidence="19" type="ORF">C7Y72_11365</name>
</gene>
<dbReference type="GO" id="GO:0000287">
    <property type="term" value="F:magnesium ion binding"/>
    <property type="evidence" value="ECO:0007669"/>
    <property type="project" value="UniProtKB-UniRule"/>
</dbReference>